<reference evidence="1" key="1">
    <citation type="submission" date="2023-10" db="EMBL/GenBank/DDBJ databases">
        <authorList>
            <person name="Domelevo Entfellner J.-B."/>
        </authorList>
    </citation>
    <scope>NUCLEOTIDE SEQUENCE</scope>
</reference>
<dbReference type="AlphaFoldDB" id="A0AA86S4N1"/>
<evidence type="ECO:0000313" key="2">
    <source>
        <dbReference type="Proteomes" id="UP001189624"/>
    </source>
</evidence>
<gene>
    <name evidence="1" type="ORF">AYBTSS11_LOCUS9032</name>
</gene>
<protein>
    <submittedName>
        <fullName evidence="1">Uncharacterized protein</fullName>
    </submittedName>
</protein>
<accession>A0AA86S4N1</accession>
<keyword evidence="2" id="KW-1185">Reference proteome</keyword>
<organism evidence="1 2">
    <name type="scientific">Sphenostylis stenocarpa</name>
    <dbReference type="NCBI Taxonomy" id="92480"/>
    <lineage>
        <taxon>Eukaryota</taxon>
        <taxon>Viridiplantae</taxon>
        <taxon>Streptophyta</taxon>
        <taxon>Embryophyta</taxon>
        <taxon>Tracheophyta</taxon>
        <taxon>Spermatophyta</taxon>
        <taxon>Magnoliopsida</taxon>
        <taxon>eudicotyledons</taxon>
        <taxon>Gunneridae</taxon>
        <taxon>Pentapetalae</taxon>
        <taxon>rosids</taxon>
        <taxon>fabids</taxon>
        <taxon>Fabales</taxon>
        <taxon>Fabaceae</taxon>
        <taxon>Papilionoideae</taxon>
        <taxon>50 kb inversion clade</taxon>
        <taxon>NPAAA clade</taxon>
        <taxon>indigoferoid/millettioid clade</taxon>
        <taxon>Phaseoleae</taxon>
        <taxon>Sphenostylis</taxon>
    </lineage>
</organism>
<evidence type="ECO:0000313" key="1">
    <source>
        <dbReference type="EMBL" id="CAJ1939260.1"/>
    </source>
</evidence>
<dbReference type="Gramene" id="rna-AYBTSS11_LOCUS9032">
    <property type="protein sequence ID" value="CAJ1939260.1"/>
    <property type="gene ID" value="gene-AYBTSS11_LOCUS9032"/>
</dbReference>
<dbReference type="EMBL" id="OY731400">
    <property type="protein sequence ID" value="CAJ1939260.1"/>
    <property type="molecule type" value="Genomic_DNA"/>
</dbReference>
<dbReference type="Proteomes" id="UP001189624">
    <property type="component" value="Chromosome 3"/>
</dbReference>
<sequence length="62" mass="7197">MRHGEMFSRNAYQISHSRKSMTSLQSCKWLDCRRVPLRCIAVIMYSSGKLGRELVCQSQNFA</sequence>
<proteinExistence type="predicted"/>
<name>A0AA86S4N1_9FABA</name>